<dbReference type="GO" id="GO:0003700">
    <property type="term" value="F:DNA-binding transcription factor activity"/>
    <property type="evidence" value="ECO:0007669"/>
    <property type="project" value="TreeGrafter"/>
</dbReference>
<dbReference type="SMART" id="SM00346">
    <property type="entry name" value="HTH_ICLR"/>
    <property type="match status" value="1"/>
</dbReference>
<dbReference type="InterPro" id="IPR014757">
    <property type="entry name" value="Tscrpt_reg_IclR_C"/>
</dbReference>
<dbReference type="InterPro" id="IPR036390">
    <property type="entry name" value="WH_DNA-bd_sf"/>
</dbReference>
<dbReference type="Gene3D" id="1.10.10.10">
    <property type="entry name" value="Winged helix-like DNA-binding domain superfamily/Winged helix DNA-binding domain"/>
    <property type="match status" value="1"/>
</dbReference>
<dbReference type="InterPro" id="IPR005471">
    <property type="entry name" value="Tscrpt_reg_IclR_N"/>
</dbReference>
<dbReference type="InterPro" id="IPR050707">
    <property type="entry name" value="HTH_MetabolicPath_Reg"/>
</dbReference>
<dbReference type="PROSITE" id="PS51077">
    <property type="entry name" value="HTH_ICLR"/>
    <property type="match status" value="1"/>
</dbReference>
<organism evidence="6 7">
    <name type="scientific">Ralstonia mannitolilytica</name>
    <dbReference type="NCBI Taxonomy" id="105219"/>
    <lineage>
        <taxon>Bacteria</taxon>
        <taxon>Pseudomonadati</taxon>
        <taxon>Pseudomonadota</taxon>
        <taxon>Betaproteobacteria</taxon>
        <taxon>Burkholderiales</taxon>
        <taxon>Burkholderiaceae</taxon>
        <taxon>Ralstonia</taxon>
    </lineage>
</organism>
<evidence type="ECO:0000256" key="2">
    <source>
        <dbReference type="ARBA" id="ARBA00023125"/>
    </source>
</evidence>
<dbReference type="SUPFAM" id="SSF55781">
    <property type="entry name" value="GAF domain-like"/>
    <property type="match status" value="1"/>
</dbReference>
<dbReference type="AlphaFoldDB" id="A0AAJ4ZNX9"/>
<dbReference type="SUPFAM" id="SSF46785">
    <property type="entry name" value="Winged helix' DNA-binding domain"/>
    <property type="match status" value="1"/>
</dbReference>
<evidence type="ECO:0000259" key="5">
    <source>
        <dbReference type="PROSITE" id="PS51078"/>
    </source>
</evidence>
<dbReference type="PANTHER" id="PTHR30136:SF24">
    <property type="entry name" value="HTH-TYPE TRANSCRIPTIONAL REPRESSOR ALLR"/>
    <property type="match status" value="1"/>
</dbReference>
<comment type="caution">
    <text evidence="6">The sequence shown here is derived from an EMBL/GenBank/DDBJ whole genome shotgun (WGS) entry which is preliminary data.</text>
</comment>
<dbReference type="GO" id="GO:0045892">
    <property type="term" value="P:negative regulation of DNA-templated transcription"/>
    <property type="evidence" value="ECO:0007669"/>
    <property type="project" value="TreeGrafter"/>
</dbReference>
<evidence type="ECO:0000259" key="4">
    <source>
        <dbReference type="PROSITE" id="PS51077"/>
    </source>
</evidence>
<evidence type="ECO:0000313" key="6">
    <source>
        <dbReference type="EMBL" id="SUE35410.1"/>
    </source>
</evidence>
<dbReference type="PANTHER" id="PTHR30136">
    <property type="entry name" value="HELIX-TURN-HELIX TRANSCRIPTIONAL REGULATOR, ICLR FAMILY"/>
    <property type="match status" value="1"/>
</dbReference>
<dbReference type="Pfam" id="PF01614">
    <property type="entry name" value="IclR_C"/>
    <property type="match status" value="1"/>
</dbReference>
<dbReference type="InterPro" id="IPR036388">
    <property type="entry name" value="WH-like_DNA-bd_sf"/>
</dbReference>
<feature type="domain" description="HTH iclR-type" evidence="4">
    <location>
        <begin position="39"/>
        <end position="99"/>
    </location>
</feature>
<dbReference type="GO" id="GO:0003677">
    <property type="term" value="F:DNA binding"/>
    <property type="evidence" value="ECO:0007669"/>
    <property type="project" value="UniProtKB-KW"/>
</dbReference>
<dbReference type="Gene3D" id="3.30.450.40">
    <property type="match status" value="1"/>
</dbReference>
<dbReference type="PROSITE" id="PS51078">
    <property type="entry name" value="ICLR_ED"/>
    <property type="match status" value="1"/>
</dbReference>
<sequence>MIVETAMQGVQQRDAISNLLDNLDTHEQGRFPVKTDYEVPALKRIHDVLEILCAATSPVRPAALAQATGMSRSTLYLLLESLEKRRWIEKRADGYLIGLTLFELGNAYFRHDSLLAAFRRESAAFVATHNEVVQLAVLDGTEVVYIAREDAPRPVRLVSDVGLRLPAHCCALGKALLASLDDEAVCALLPARLAAMTERTTTRRADLLDELERIRVRGLATEREEVVAGLACFAAFVGVTPLGKRVAVSSSVPVSRLDARRERRLVVGVAGMADRIGRALAQA</sequence>
<evidence type="ECO:0000256" key="1">
    <source>
        <dbReference type="ARBA" id="ARBA00023015"/>
    </source>
</evidence>
<proteinExistence type="predicted"/>
<dbReference type="EMBL" id="UGVE01000002">
    <property type="protein sequence ID" value="SUE35410.1"/>
    <property type="molecule type" value="Genomic_DNA"/>
</dbReference>
<gene>
    <name evidence="6" type="primary">iclR_4</name>
    <name evidence="6" type="ORF">NCTC10894_03423</name>
</gene>
<keyword evidence="1" id="KW-0805">Transcription regulation</keyword>
<evidence type="ECO:0000313" key="7">
    <source>
        <dbReference type="Proteomes" id="UP000255008"/>
    </source>
</evidence>
<protein>
    <submittedName>
        <fullName evidence="6">Acetate operon repressor</fullName>
    </submittedName>
</protein>
<feature type="domain" description="IclR-ED" evidence="5">
    <location>
        <begin position="100"/>
        <end position="282"/>
    </location>
</feature>
<reference evidence="6 7" key="1">
    <citation type="submission" date="2018-06" db="EMBL/GenBank/DDBJ databases">
        <authorList>
            <consortium name="Pathogen Informatics"/>
            <person name="Doyle S."/>
        </authorList>
    </citation>
    <scope>NUCLEOTIDE SEQUENCE [LARGE SCALE GENOMIC DNA]</scope>
    <source>
        <strain evidence="6 7">NCTC10894</strain>
    </source>
</reference>
<dbReference type="Proteomes" id="UP000255008">
    <property type="component" value="Unassembled WGS sequence"/>
</dbReference>
<accession>A0AAJ4ZNX9</accession>
<keyword evidence="2" id="KW-0238">DNA-binding</keyword>
<name>A0AAJ4ZNX9_9RALS</name>
<dbReference type="InterPro" id="IPR029016">
    <property type="entry name" value="GAF-like_dom_sf"/>
</dbReference>
<dbReference type="Pfam" id="PF09339">
    <property type="entry name" value="HTH_IclR"/>
    <property type="match status" value="1"/>
</dbReference>
<evidence type="ECO:0000256" key="3">
    <source>
        <dbReference type="ARBA" id="ARBA00023163"/>
    </source>
</evidence>
<keyword evidence="3" id="KW-0804">Transcription</keyword>